<dbReference type="SUPFAM" id="SSF88713">
    <property type="entry name" value="Glycoside hydrolase/deacetylase"/>
    <property type="match status" value="2"/>
</dbReference>
<dbReference type="Pfam" id="PF01074">
    <property type="entry name" value="Glyco_hydro_38N"/>
    <property type="match status" value="1"/>
</dbReference>
<proteinExistence type="predicted"/>
<organism evidence="2 3">
    <name type="scientific">Elysia marginata</name>
    <dbReference type="NCBI Taxonomy" id="1093978"/>
    <lineage>
        <taxon>Eukaryota</taxon>
        <taxon>Metazoa</taxon>
        <taxon>Spiralia</taxon>
        <taxon>Lophotrochozoa</taxon>
        <taxon>Mollusca</taxon>
        <taxon>Gastropoda</taxon>
        <taxon>Heterobranchia</taxon>
        <taxon>Euthyneura</taxon>
        <taxon>Panpulmonata</taxon>
        <taxon>Sacoglossa</taxon>
        <taxon>Placobranchoidea</taxon>
        <taxon>Plakobranchidae</taxon>
        <taxon>Elysia</taxon>
    </lineage>
</organism>
<dbReference type="PANTHER" id="PTHR11607">
    <property type="entry name" value="ALPHA-MANNOSIDASE"/>
    <property type="match status" value="1"/>
</dbReference>
<sequence length="310" mass="36415">MIMAGDDEDELNRLLTQSYYSRIHNLFSSLAFDNPNGGAWTQGWKVSYPKDRWTADKKLKIILVPHTHCDPGWVKTYEVYYRTQTKHILDSFVPKLEQNRKYKFMFTEMSYFSWWWSDIDDSLRERVTTNRLCKVTTNPLSKVTTCLANHLSKVTICLANHLSKVTTCVANCLCYVPKSGWSIDPFGYSSTMAYLLKRSNFHSMLIQRVHYSIKKHLAKNTQLEFMWRQHWDNTGSTDIYTHMMPFYSYDVPHTCGPEPAVCCQFDFRRLPGSPYRCPWHTDPKPITSLNVAERARTILDQWKKKATLYK</sequence>
<evidence type="ECO:0000313" key="3">
    <source>
        <dbReference type="Proteomes" id="UP000762676"/>
    </source>
</evidence>
<dbReference type="EMBL" id="BMAT01013390">
    <property type="protein sequence ID" value="GFS11949.1"/>
    <property type="molecule type" value="Genomic_DNA"/>
</dbReference>
<dbReference type="InterPro" id="IPR011330">
    <property type="entry name" value="Glyco_hydro/deAcase_b/a-brl"/>
</dbReference>
<gene>
    <name evidence="2" type="ORF">ElyMa_006684700</name>
</gene>
<dbReference type="GO" id="GO:0000139">
    <property type="term" value="C:Golgi membrane"/>
    <property type="evidence" value="ECO:0007669"/>
    <property type="project" value="TreeGrafter"/>
</dbReference>
<dbReference type="GO" id="GO:0004559">
    <property type="term" value="F:alpha-mannosidase activity"/>
    <property type="evidence" value="ECO:0007669"/>
    <property type="project" value="InterPro"/>
</dbReference>
<evidence type="ECO:0000313" key="2">
    <source>
        <dbReference type="EMBL" id="GFS11949.1"/>
    </source>
</evidence>
<protein>
    <submittedName>
        <fullName evidence="2">Alpha-mannosidase</fullName>
    </submittedName>
</protein>
<dbReference type="GO" id="GO:0006013">
    <property type="term" value="P:mannose metabolic process"/>
    <property type="evidence" value="ECO:0007669"/>
    <property type="project" value="InterPro"/>
</dbReference>
<dbReference type="Proteomes" id="UP000762676">
    <property type="component" value="Unassembled WGS sequence"/>
</dbReference>
<dbReference type="InterPro" id="IPR027291">
    <property type="entry name" value="Glyco_hydro_38_N_sf"/>
</dbReference>
<name>A0AAV4IQC1_9GAST</name>
<accession>A0AAV4IQC1</accession>
<keyword evidence="3" id="KW-1185">Reference proteome</keyword>
<reference evidence="2 3" key="1">
    <citation type="journal article" date="2021" name="Elife">
        <title>Chloroplast acquisition without the gene transfer in kleptoplastic sea slugs, Plakobranchus ocellatus.</title>
        <authorList>
            <person name="Maeda T."/>
            <person name="Takahashi S."/>
            <person name="Yoshida T."/>
            <person name="Shimamura S."/>
            <person name="Takaki Y."/>
            <person name="Nagai Y."/>
            <person name="Toyoda A."/>
            <person name="Suzuki Y."/>
            <person name="Arimoto A."/>
            <person name="Ishii H."/>
            <person name="Satoh N."/>
            <person name="Nishiyama T."/>
            <person name="Hasebe M."/>
            <person name="Maruyama T."/>
            <person name="Minagawa J."/>
            <person name="Obokata J."/>
            <person name="Shigenobu S."/>
        </authorList>
    </citation>
    <scope>NUCLEOTIDE SEQUENCE [LARGE SCALE GENOMIC DNA]</scope>
</reference>
<dbReference type="InterPro" id="IPR050843">
    <property type="entry name" value="Glycosyl_Hydrlase_38"/>
</dbReference>
<evidence type="ECO:0000259" key="1">
    <source>
        <dbReference type="Pfam" id="PF01074"/>
    </source>
</evidence>
<dbReference type="AlphaFoldDB" id="A0AAV4IQC1"/>
<dbReference type="Gene3D" id="3.20.110.10">
    <property type="entry name" value="Glycoside hydrolase 38, N terminal domain"/>
    <property type="match status" value="2"/>
</dbReference>
<dbReference type="PANTHER" id="PTHR11607:SF3">
    <property type="entry name" value="LYSOSOMAL ALPHA-MANNOSIDASE"/>
    <property type="match status" value="1"/>
</dbReference>
<comment type="caution">
    <text evidence="2">The sequence shown here is derived from an EMBL/GenBank/DDBJ whole genome shotgun (WGS) entry which is preliminary data.</text>
</comment>
<dbReference type="GO" id="GO:0006491">
    <property type="term" value="P:N-glycan processing"/>
    <property type="evidence" value="ECO:0007669"/>
    <property type="project" value="TreeGrafter"/>
</dbReference>
<feature type="domain" description="Glycoside hydrolase family 38 N-terminal" evidence="1">
    <location>
        <begin position="60"/>
        <end position="309"/>
    </location>
</feature>
<dbReference type="InterPro" id="IPR000602">
    <property type="entry name" value="Glyco_hydro_38_N"/>
</dbReference>